<gene>
    <name evidence="2" type="ORF">US50_C0016G0014</name>
</gene>
<feature type="transmembrane region" description="Helical" evidence="1">
    <location>
        <begin position="6"/>
        <end position="22"/>
    </location>
</feature>
<reference evidence="2 3" key="1">
    <citation type="journal article" date="2015" name="Nature">
        <title>rRNA introns, odd ribosomes, and small enigmatic genomes across a large radiation of phyla.</title>
        <authorList>
            <person name="Brown C.T."/>
            <person name="Hug L.A."/>
            <person name="Thomas B.C."/>
            <person name="Sharon I."/>
            <person name="Castelle C.J."/>
            <person name="Singh A."/>
            <person name="Wilkins M.J."/>
            <person name="Williams K.H."/>
            <person name="Banfield J.F."/>
        </authorList>
    </citation>
    <scope>NUCLEOTIDE SEQUENCE [LARGE SCALE GENOMIC DNA]</scope>
</reference>
<keyword evidence="1" id="KW-0812">Transmembrane</keyword>
<proteinExistence type="predicted"/>
<keyword evidence="1" id="KW-0472">Membrane</keyword>
<protein>
    <submittedName>
        <fullName evidence="2">Uncharacterized protein</fullName>
    </submittedName>
</protein>
<evidence type="ECO:0000313" key="3">
    <source>
        <dbReference type="Proteomes" id="UP000033876"/>
    </source>
</evidence>
<organism evidence="2 3">
    <name type="scientific">Candidatus Nomurabacteria bacterium GW2011_GWB1_37_5</name>
    <dbReference type="NCBI Taxonomy" id="1618742"/>
    <lineage>
        <taxon>Bacteria</taxon>
        <taxon>Candidatus Nomuraibacteriota</taxon>
    </lineage>
</organism>
<keyword evidence="1" id="KW-1133">Transmembrane helix</keyword>
<dbReference type="EMBL" id="LBTF01000016">
    <property type="protein sequence ID" value="KKQ35384.1"/>
    <property type="molecule type" value="Genomic_DNA"/>
</dbReference>
<evidence type="ECO:0000256" key="1">
    <source>
        <dbReference type="SAM" id="Phobius"/>
    </source>
</evidence>
<sequence length="50" mass="5807">MNKLYIYVGVILLVIGVFWFLPNNKEKKVADLNEKPEANKEETIINNLDD</sequence>
<comment type="caution">
    <text evidence="2">The sequence shown here is derived from an EMBL/GenBank/DDBJ whole genome shotgun (WGS) entry which is preliminary data.</text>
</comment>
<dbReference type="AlphaFoldDB" id="A0A0G0JF43"/>
<accession>A0A0G0JF43</accession>
<name>A0A0G0JF43_9BACT</name>
<evidence type="ECO:0000313" key="2">
    <source>
        <dbReference type="EMBL" id="KKQ35384.1"/>
    </source>
</evidence>
<dbReference type="Proteomes" id="UP000033876">
    <property type="component" value="Unassembled WGS sequence"/>
</dbReference>